<proteinExistence type="predicted"/>
<evidence type="ECO:0000256" key="1">
    <source>
        <dbReference type="SAM" id="Phobius"/>
    </source>
</evidence>
<keyword evidence="3" id="KW-1185">Reference proteome</keyword>
<name>A0A059GBS2_9PROT</name>
<gene>
    <name evidence="2" type="ORF">HOC_01716</name>
</gene>
<organism evidence="2 3">
    <name type="scientific">Hyphomonas oceanitis SCH89</name>
    <dbReference type="NCBI Taxonomy" id="1280953"/>
    <lineage>
        <taxon>Bacteria</taxon>
        <taxon>Pseudomonadati</taxon>
        <taxon>Pseudomonadota</taxon>
        <taxon>Alphaproteobacteria</taxon>
        <taxon>Hyphomonadales</taxon>
        <taxon>Hyphomonadaceae</taxon>
        <taxon>Hyphomonas</taxon>
    </lineage>
</organism>
<protein>
    <submittedName>
        <fullName evidence="2">Uncharacterized protein</fullName>
    </submittedName>
</protein>
<keyword evidence="1" id="KW-0472">Membrane</keyword>
<evidence type="ECO:0000313" key="3">
    <source>
        <dbReference type="Proteomes" id="UP000024942"/>
    </source>
</evidence>
<feature type="transmembrane region" description="Helical" evidence="1">
    <location>
        <begin position="67"/>
        <end position="90"/>
    </location>
</feature>
<dbReference type="EMBL" id="ARYL01000002">
    <property type="protein sequence ID" value="KDA04015.1"/>
    <property type="molecule type" value="Genomic_DNA"/>
</dbReference>
<dbReference type="AlphaFoldDB" id="A0A059GBS2"/>
<dbReference type="STRING" id="1280953.HOC_01716"/>
<keyword evidence="1" id="KW-0812">Transmembrane</keyword>
<feature type="transmembrane region" description="Helical" evidence="1">
    <location>
        <begin position="29"/>
        <end position="47"/>
    </location>
</feature>
<dbReference type="RefSeq" id="WP_035535353.1">
    <property type="nucleotide sequence ID" value="NZ_ARYL01000002.1"/>
</dbReference>
<reference evidence="2 3" key="1">
    <citation type="journal article" date="2014" name="Antonie Van Leeuwenhoek">
        <title>Hyphomonas beringensis sp. nov. and Hyphomonas chukchiensis sp. nov., isolated from surface seawater of the Bering Sea and Chukchi Sea.</title>
        <authorList>
            <person name="Li C."/>
            <person name="Lai Q."/>
            <person name="Li G."/>
            <person name="Dong C."/>
            <person name="Wang J."/>
            <person name="Liao Y."/>
            <person name="Shao Z."/>
        </authorList>
    </citation>
    <scope>NUCLEOTIDE SEQUENCE [LARGE SCALE GENOMIC DNA]</scope>
    <source>
        <strain evidence="2 3">SCH89</strain>
    </source>
</reference>
<keyword evidence="1" id="KW-1133">Transmembrane helix</keyword>
<evidence type="ECO:0000313" key="2">
    <source>
        <dbReference type="EMBL" id="KDA04015.1"/>
    </source>
</evidence>
<comment type="caution">
    <text evidence="2">The sequence shown here is derived from an EMBL/GenBank/DDBJ whole genome shotgun (WGS) entry which is preliminary data.</text>
</comment>
<accession>A0A059GBS2</accession>
<dbReference type="PATRIC" id="fig|1280953.3.peg.346"/>
<dbReference type="Proteomes" id="UP000024942">
    <property type="component" value="Unassembled WGS sequence"/>
</dbReference>
<dbReference type="eggNOG" id="ENOG503194Q">
    <property type="taxonomic scope" value="Bacteria"/>
</dbReference>
<sequence>MEQYLPLILSAVSGLVMGPLASKLTGGSSIGGIIGGLLGGVGTYYGLEAANVHLFGVPAQGPTALKNILNYVMEGGVGGGVVGVIVGMLVKHKA</sequence>